<evidence type="ECO:0000313" key="3">
    <source>
        <dbReference type="Proteomes" id="UP000273278"/>
    </source>
</evidence>
<dbReference type="AlphaFoldDB" id="A0A3G3IG84"/>
<protein>
    <submittedName>
        <fullName evidence="2">Uncharacterized protein</fullName>
    </submittedName>
</protein>
<organism evidence="2 3">
    <name type="scientific">Methanomethylophilus alvi</name>
    <dbReference type="NCBI Taxonomy" id="1291540"/>
    <lineage>
        <taxon>Archaea</taxon>
        <taxon>Methanobacteriati</taxon>
        <taxon>Thermoplasmatota</taxon>
        <taxon>Thermoplasmata</taxon>
        <taxon>Methanomassiliicoccales</taxon>
        <taxon>Methanomethylophilaceae</taxon>
        <taxon>Methanomethylophilus</taxon>
    </lineage>
</organism>
<dbReference type="Proteomes" id="UP000273278">
    <property type="component" value="Chromosome"/>
</dbReference>
<feature type="compositionally biased region" description="Basic and acidic residues" evidence="1">
    <location>
        <begin position="145"/>
        <end position="161"/>
    </location>
</feature>
<accession>A0A3G3IG84</accession>
<gene>
    <name evidence="2" type="ORF">BKD89_01785</name>
</gene>
<reference evidence="2 3" key="1">
    <citation type="submission" date="2016-10" db="EMBL/GenBank/DDBJ databases">
        <title>Complete genome of the TMA-utilizing, human hosted archaeon Methanomethylophilus alvus Gen. nov, sp. nov., strain Mx-05, derived from a pure culture.</title>
        <authorList>
            <person name="Brugere J.-F."/>
            <person name="Ben Hania W."/>
            <person name="Chaudhary P.P."/>
            <person name="Gaci N."/>
            <person name="Borrel G."/>
            <person name="Cao Van Tuat L."/>
            <person name="Fardeau M.-L."/>
            <person name="Harris H.M.B."/>
            <person name="O'Toole P.W."/>
            <person name="Ollivier B."/>
        </authorList>
    </citation>
    <scope>NUCLEOTIDE SEQUENCE [LARGE SCALE GENOMIC DNA]</scope>
    <source>
        <strain evidence="2 3">Mx-05</strain>
    </source>
</reference>
<feature type="region of interest" description="Disordered" evidence="1">
    <location>
        <begin position="134"/>
        <end position="173"/>
    </location>
</feature>
<evidence type="ECO:0000313" key="2">
    <source>
        <dbReference type="EMBL" id="AYQ54544.1"/>
    </source>
</evidence>
<proteinExistence type="predicted"/>
<sequence length="173" mass="18930">MFAGYVLVFFGIILFYKDRKDNEAAIDDYDYDCFLEENLSSVLDDGYVIDLAADDCRHMPADLPPIDDLTVGGKTEPSREKVFCGTEVDIAGAPLDTSPAGVDRDTPCKEGRILRLDLDIAGEEVAEEKEYLSAGEMDIAGCPVDRPDGDNTSDGDGREKNPTLPETDGIKRK</sequence>
<evidence type="ECO:0000256" key="1">
    <source>
        <dbReference type="SAM" id="MobiDB-lite"/>
    </source>
</evidence>
<dbReference type="EMBL" id="CP017686">
    <property type="protein sequence ID" value="AYQ54544.1"/>
    <property type="molecule type" value="Genomic_DNA"/>
</dbReference>
<name>A0A3G3IG84_9ARCH</name>